<feature type="domain" description="HpcH/HpaI aldolase/citrate lyase" evidence="4">
    <location>
        <begin position="18"/>
        <end position="227"/>
    </location>
</feature>
<evidence type="ECO:0000256" key="3">
    <source>
        <dbReference type="ARBA" id="ARBA00023239"/>
    </source>
</evidence>
<keyword evidence="2" id="KW-0479">Metal-binding</keyword>
<dbReference type="Gene3D" id="3.20.20.60">
    <property type="entry name" value="Phosphoenolpyruvate-binding domains"/>
    <property type="match status" value="1"/>
</dbReference>
<dbReference type="SUPFAM" id="SSF51621">
    <property type="entry name" value="Phosphoenolpyruvate/pyruvate domain"/>
    <property type="match status" value="1"/>
</dbReference>
<protein>
    <recommendedName>
        <fullName evidence="4">HpcH/HpaI aldolase/citrate lyase domain-containing protein</fullName>
    </recommendedName>
</protein>
<comment type="caution">
    <text evidence="5">The sequence shown here is derived from an EMBL/GenBank/DDBJ whole genome shotgun (WGS) entry which is preliminary data.</text>
</comment>
<dbReference type="InterPro" id="IPR005000">
    <property type="entry name" value="Aldolase/citrate-lyase_domain"/>
</dbReference>
<comment type="similarity">
    <text evidence="1">Belongs to the HpcH/HpaI aldolase family.</text>
</comment>
<dbReference type="GeneID" id="93165503"/>
<dbReference type="InterPro" id="IPR050251">
    <property type="entry name" value="HpcH-HpaI_aldolase"/>
</dbReference>
<dbReference type="OrthoDB" id="86160at2"/>
<dbReference type="GO" id="GO:0005737">
    <property type="term" value="C:cytoplasm"/>
    <property type="evidence" value="ECO:0007669"/>
    <property type="project" value="TreeGrafter"/>
</dbReference>
<dbReference type="AlphaFoldDB" id="A0A0J9DZX4"/>
<evidence type="ECO:0000256" key="2">
    <source>
        <dbReference type="ARBA" id="ARBA00022723"/>
    </source>
</evidence>
<dbReference type="PANTHER" id="PTHR30502:SF0">
    <property type="entry name" value="PHOSPHOENOLPYRUVATE CARBOXYLASE FAMILY PROTEIN"/>
    <property type="match status" value="1"/>
</dbReference>
<evidence type="ECO:0000313" key="6">
    <source>
        <dbReference type="Proteomes" id="UP000037392"/>
    </source>
</evidence>
<name>A0A0J9DZX4_9FIRM</name>
<keyword evidence="3" id="KW-0456">Lyase</keyword>
<proteinExistence type="inferred from homology"/>
<dbReference type="InterPro" id="IPR015813">
    <property type="entry name" value="Pyrv/PenolPyrv_kinase-like_dom"/>
</dbReference>
<sequence>MINRFLEKTRAGELTVGTFFEMGHAAVGEVIGQTELDYFIIDCEHGPYDIESAGDVIRAAEGVSGGKVTPFARSRDSGRASILKLLDIGAKGIIIPHVQSLEEAKKIVEYGKYFPVGDRGVAVSRSVKYGLGHETDQGTKAWFEECNEKELLIPQCETVGCLDQIEEIMALDGIDGIFVGPYDLSASMGIPAEFDSPRFLEAIKRIIRAVKAAGKFGIIYVDDETTAAQRYALGYNSVTIQLDSTVYFRALNKMADEVRKAVRL</sequence>
<dbReference type="Proteomes" id="UP000037392">
    <property type="component" value="Unassembled WGS sequence"/>
</dbReference>
<organism evidence="5 6">
    <name type="scientific">[Clostridium] citroniae WAL-19142</name>
    <dbReference type="NCBI Taxonomy" id="742734"/>
    <lineage>
        <taxon>Bacteria</taxon>
        <taxon>Bacillati</taxon>
        <taxon>Bacillota</taxon>
        <taxon>Clostridia</taxon>
        <taxon>Lachnospirales</taxon>
        <taxon>Lachnospiraceae</taxon>
        <taxon>Enterocloster</taxon>
    </lineage>
</organism>
<evidence type="ECO:0000259" key="4">
    <source>
        <dbReference type="Pfam" id="PF03328"/>
    </source>
</evidence>
<dbReference type="PANTHER" id="PTHR30502">
    <property type="entry name" value="2-KETO-3-DEOXY-L-RHAMNONATE ALDOLASE"/>
    <property type="match status" value="1"/>
</dbReference>
<accession>A0A0J9DZX4</accession>
<gene>
    <name evidence="5" type="ORF">HMPREF9470_00642</name>
</gene>
<dbReference type="RefSeq" id="WP_007862220.1">
    <property type="nucleotide sequence ID" value="NZ_KQ235875.1"/>
</dbReference>
<dbReference type="PATRIC" id="fig|742734.4.peg.686"/>
<dbReference type="GO" id="GO:0016832">
    <property type="term" value="F:aldehyde-lyase activity"/>
    <property type="evidence" value="ECO:0007669"/>
    <property type="project" value="TreeGrafter"/>
</dbReference>
<evidence type="ECO:0000313" key="5">
    <source>
        <dbReference type="EMBL" id="KMW08745.1"/>
    </source>
</evidence>
<dbReference type="GO" id="GO:0046872">
    <property type="term" value="F:metal ion binding"/>
    <property type="evidence" value="ECO:0007669"/>
    <property type="project" value="UniProtKB-KW"/>
</dbReference>
<reference evidence="5 6" key="1">
    <citation type="submission" date="2011-04" db="EMBL/GenBank/DDBJ databases">
        <title>The Genome Sequence of Clostridium citroniae WAL-19142.</title>
        <authorList>
            <consortium name="The Broad Institute Genome Sequencing Platform"/>
            <person name="Earl A."/>
            <person name="Ward D."/>
            <person name="Feldgarden M."/>
            <person name="Gevers D."/>
            <person name="Warren Y.A."/>
            <person name="Tyrrell K.L."/>
            <person name="Citron D.M."/>
            <person name="Goldstein E.J."/>
            <person name="Daigneault M."/>
            <person name="Allen-Vercoe E."/>
            <person name="Young S.K."/>
            <person name="Zeng Q."/>
            <person name="Gargeya S."/>
            <person name="Fitzgerald M."/>
            <person name="Haas B."/>
            <person name="Abouelleil A."/>
            <person name="Alvarado L."/>
            <person name="Arachchi H.M."/>
            <person name="Berlin A."/>
            <person name="Brown A."/>
            <person name="Chapman S.B."/>
            <person name="Chen Z."/>
            <person name="Dunbar C."/>
            <person name="Freedman E."/>
            <person name="Gearin G."/>
            <person name="Gellesch M."/>
            <person name="Goldberg J."/>
            <person name="Griggs A."/>
            <person name="Gujja S."/>
            <person name="Heilman E.R."/>
            <person name="Heiman D."/>
            <person name="Howarth C."/>
            <person name="Larson L."/>
            <person name="Lui A."/>
            <person name="MacDonald P.J."/>
            <person name="Mehta T."/>
            <person name="Montmayeur A."/>
            <person name="Murphy C."/>
            <person name="Neiman D."/>
            <person name="Pearson M."/>
            <person name="Priest M."/>
            <person name="Roberts A."/>
            <person name="Saif S."/>
            <person name="Shea T."/>
            <person name="Shenoy N."/>
            <person name="Sisk P."/>
            <person name="Stolte C."/>
            <person name="Sykes S."/>
            <person name="White J."/>
            <person name="Yandava C."/>
            <person name="Wortman J."/>
            <person name="Nusbaum C."/>
            <person name="Birren B."/>
        </authorList>
    </citation>
    <scope>NUCLEOTIDE SEQUENCE [LARGE SCALE GENOMIC DNA]</scope>
    <source>
        <strain evidence="5 6">WAL-19142</strain>
    </source>
</reference>
<evidence type="ECO:0000256" key="1">
    <source>
        <dbReference type="ARBA" id="ARBA00005568"/>
    </source>
</evidence>
<dbReference type="Pfam" id="PF03328">
    <property type="entry name" value="HpcH_HpaI"/>
    <property type="match status" value="1"/>
</dbReference>
<dbReference type="EMBL" id="ADLK01000078">
    <property type="protein sequence ID" value="KMW08745.1"/>
    <property type="molecule type" value="Genomic_DNA"/>
</dbReference>
<dbReference type="InterPro" id="IPR040442">
    <property type="entry name" value="Pyrv_kinase-like_dom_sf"/>
</dbReference>